<feature type="compositionally biased region" description="Basic residues" evidence="1">
    <location>
        <begin position="171"/>
        <end position="183"/>
    </location>
</feature>
<evidence type="ECO:0000313" key="3">
    <source>
        <dbReference type="Proteomes" id="UP000590647"/>
    </source>
</evidence>
<feature type="compositionally biased region" description="Basic residues" evidence="1">
    <location>
        <begin position="211"/>
        <end position="249"/>
    </location>
</feature>
<keyword evidence="3" id="KW-1185">Reference proteome</keyword>
<dbReference type="AlphaFoldDB" id="A0A7W9LTK1"/>
<gene>
    <name evidence="2" type="ORF">HDA41_003548</name>
</gene>
<feature type="compositionally biased region" description="Pro residues" evidence="1">
    <location>
        <begin position="143"/>
        <end position="166"/>
    </location>
</feature>
<accession>A0A7W9LTK1</accession>
<dbReference type="Proteomes" id="UP000590647">
    <property type="component" value="Unassembled WGS sequence"/>
</dbReference>
<sequence length="286" mass="31345">MYLTGMLAGSALLLMWKVPCRPTAQRRALNRMVLNRAKTGHTGQGSPSDPSLPVFVDASGRRARNLRRTGYGLAACAATYMAVLGLSLMGATPFAPGAILPGDIAAPAAPEPRTPGRTPLAPPDGPSVAVGPSTLIVPQLTAPGPPLAPPLVPGSPPNSAPAPPDTPEPRHQRHRRHSHRRSPRPLMTLPLPPLHPARAALPPRLRPCPHLLRRAAPHRHLTRRRQRRHPLHRHPPRRHLSRRRQRRHPPPSPQGRRPSPRHRPVPWPNPRLPTHRWPRPPDAAAP</sequence>
<organism evidence="2 3">
    <name type="scientific">Streptomyces caelestis</name>
    <dbReference type="NCBI Taxonomy" id="36816"/>
    <lineage>
        <taxon>Bacteria</taxon>
        <taxon>Bacillati</taxon>
        <taxon>Actinomycetota</taxon>
        <taxon>Actinomycetes</taxon>
        <taxon>Kitasatosporales</taxon>
        <taxon>Streptomycetaceae</taxon>
        <taxon>Streptomyces</taxon>
    </lineage>
</organism>
<comment type="caution">
    <text evidence="2">The sequence shown here is derived from an EMBL/GenBank/DDBJ whole genome shotgun (WGS) entry which is preliminary data.</text>
</comment>
<proteinExistence type="predicted"/>
<name>A0A7W9LTK1_9ACTN</name>
<protein>
    <submittedName>
        <fullName evidence="2">Uncharacterized protein</fullName>
    </submittedName>
</protein>
<evidence type="ECO:0000256" key="1">
    <source>
        <dbReference type="SAM" id="MobiDB-lite"/>
    </source>
</evidence>
<feature type="region of interest" description="Disordered" evidence="1">
    <location>
        <begin position="105"/>
        <end position="286"/>
    </location>
</feature>
<dbReference type="EMBL" id="JACHNE010000001">
    <property type="protein sequence ID" value="MBB5795584.1"/>
    <property type="molecule type" value="Genomic_DNA"/>
</dbReference>
<evidence type="ECO:0000313" key="2">
    <source>
        <dbReference type="EMBL" id="MBB5795584.1"/>
    </source>
</evidence>
<reference evidence="2 3" key="1">
    <citation type="submission" date="2020-08" db="EMBL/GenBank/DDBJ databases">
        <title>Sequencing the genomes of 1000 actinobacteria strains.</title>
        <authorList>
            <person name="Klenk H.-P."/>
        </authorList>
    </citation>
    <scope>NUCLEOTIDE SEQUENCE [LARGE SCALE GENOMIC DNA]</scope>
    <source>
        <strain evidence="2 3">DSM 40084</strain>
    </source>
</reference>